<keyword evidence="3" id="KW-1185">Reference proteome</keyword>
<organism evidence="3 4">
    <name type="scientific">Raphanus sativus</name>
    <name type="common">Radish</name>
    <name type="synonym">Raphanus raphanistrum var. sativus</name>
    <dbReference type="NCBI Taxonomy" id="3726"/>
    <lineage>
        <taxon>Eukaryota</taxon>
        <taxon>Viridiplantae</taxon>
        <taxon>Streptophyta</taxon>
        <taxon>Embryophyta</taxon>
        <taxon>Tracheophyta</taxon>
        <taxon>Spermatophyta</taxon>
        <taxon>Magnoliopsida</taxon>
        <taxon>eudicotyledons</taxon>
        <taxon>Gunneridae</taxon>
        <taxon>Pentapetalae</taxon>
        <taxon>rosids</taxon>
        <taxon>malvids</taxon>
        <taxon>Brassicales</taxon>
        <taxon>Brassicaceae</taxon>
        <taxon>Brassiceae</taxon>
        <taxon>Raphanus</taxon>
    </lineage>
</organism>
<dbReference type="RefSeq" id="XP_056862202.1">
    <property type="nucleotide sequence ID" value="XM_057006222.1"/>
</dbReference>
<evidence type="ECO:0000313" key="3">
    <source>
        <dbReference type="Proteomes" id="UP000504610"/>
    </source>
</evidence>
<feature type="domain" description="hAT-like transposase RNase-H fold" evidence="2">
    <location>
        <begin position="99"/>
        <end position="198"/>
    </location>
</feature>
<gene>
    <name evidence="4" type="primary">LOC108846034</name>
</gene>
<dbReference type="Pfam" id="PF14372">
    <property type="entry name" value="hAT-like_RNase-H"/>
    <property type="match status" value="1"/>
</dbReference>
<dbReference type="InterPro" id="IPR008906">
    <property type="entry name" value="HATC_C_dom"/>
</dbReference>
<dbReference type="InterPro" id="IPR012337">
    <property type="entry name" value="RNaseH-like_sf"/>
</dbReference>
<dbReference type="Pfam" id="PF05699">
    <property type="entry name" value="Dimer_Tnp_hAT"/>
    <property type="match status" value="1"/>
</dbReference>
<dbReference type="Proteomes" id="UP000504610">
    <property type="component" value="Chromosome 3"/>
</dbReference>
<sequence length="355" mass="40402">MPFGLKNAGATSLFYTILFQGCVEYVGVAKKGALILDVSTWWNSTYRMLSRAFHYKEAFKNLAEIETSYQSLPTDLEWLRAKLISGLLQPFDQMTNLISGSSYPTANLYFMEVWKIQTWLTANEFHEDGLIADMVASMRLKFVKYWEDYSDILAIAAVLDPRMKFKVLEYCYHSLDPGTCKCKIDYIRKKLVKLYGVYKKNSTSAHCSQEADADAPPAGYGGFYAFFSQQAGAEKSALDIYLSEPVLDMVANMKLNVIEYWRDNANRFKELSLMACDILCIPIKTVSSESSFSAGSKVLSKYRSRLLPSNVQALICTRNWLRVFEVIRGVDLDEEDEDALDKEAEEGVNKRIRLN</sequence>
<dbReference type="PANTHER" id="PTHR23272">
    <property type="entry name" value="BED FINGER-RELATED"/>
    <property type="match status" value="1"/>
</dbReference>
<dbReference type="SUPFAM" id="SSF53098">
    <property type="entry name" value="Ribonuclease H-like"/>
    <property type="match status" value="1"/>
</dbReference>
<dbReference type="GeneID" id="108846034"/>
<evidence type="ECO:0000259" key="2">
    <source>
        <dbReference type="Pfam" id="PF14372"/>
    </source>
</evidence>
<evidence type="ECO:0000259" key="1">
    <source>
        <dbReference type="Pfam" id="PF05699"/>
    </source>
</evidence>
<evidence type="ECO:0000313" key="4">
    <source>
        <dbReference type="RefSeq" id="XP_056862202.1"/>
    </source>
</evidence>
<proteinExistence type="predicted"/>
<dbReference type="PANTHER" id="PTHR23272:SF166">
    <property type="entry name" value="ZINC FINGER BED DOMAIN-CONTAINING PROTEIN RICESLEEPER 2-LIKE ISOFORM X1"/>
    <property type="match status" value="1"/>
</dbReference>
<dbReference type="KEGG" id="rsz:108846034"/>
<dbReference type="PROSITE" id="PS51257">
    <property type="entry name" value="PROKAR_LIPOPROTEIN"/>
    <property type="match status" value="1"/>
</dbReference>
<reference evidence="4" key="2">
    <citation type="submission" date="2025-08" db="UniProtKB">
        <authorList>
            <consortium name="RefSeq"/>
        </authorList>
    </citation>
    <scope>IDENTIFICATION</scope>
    <source>
        <tissue evidence="4">Leaf</tissue>
    </source>
</reference>
<dbReference type="GO" id="GO:0003677">
    <property type="term" value="F:DNA binding"/>
    <property type="evidence" value="ECO:0007669"/>
    <property type="project" value="InterPro"/>
</dbReference>
<protein>
    <submittedName>
        <fullName evidence="4">Zinc finger BED domain-containing protein RICESLEEPER 3-like</fullName>
    </submittedName>
</protein>
<accession>A0A9W3DE95</accession>
<feature type="domain" description="HAT C-terminal dimerisation" evidence="1">
    <location>
        <begin position="238"/>
        <end position="321"/>
    </location>
</feature>
<name>A0A9W3DE95_RAPSA</name>
<dbReference type="OrthoDB" id="1105215at2759"/>
<dbReference type="GO" id="GO:0046983">
    <property type="term" value="F:protein dimerization activity"/>
    <property type="evidence" value="ECO:0007669"/>
    <property type="project" value="InterPro"/>
</dbReference>
<reference evidence="3" key="1">
    <citation type="journal article" date="2019" name="Database">
        <title>The radish genome database (RadishGD): an integrated information resource for radish genomics.</title>
        <authorList>
            <person name="Yu H.J."/>
            <person name="Baek S."/>
            <person name="Lee Y.J."/>
            <person name="Cho A."/>
            <person name="Mun J.H."/>
        </authorList>
    </citation>
    <scope>NUCLEOTIDE SEQUENCE [LARGE SCALE GENOMIC DNA]</scope>
    <source>
        <strain evidence="3">cv. WK10039</strain>
    </source>
</reference>
<dbReference type="InterPro" id="IPR025525">
    <property type="entry name" value="hAT-like_transposase_RNase-H"/>
</dbReference>
<dbReference type="AlphaFoldDB" id="A0A9W3DE95"/>